<dbReference type="InterPro" id="IPR044068">
    <property type="entry name" value="CB"/>
</dbReference>
<feature type="active site" evidence="9">
    <location>
        <position position="243"/>
    </location>
</feature>
<dbReference type="RefSeq" id="WP_079556525.1">
    <property type="nucleotide sequence ID" value="NZ_CP021904.1"/>
</dbReference>
<feature type="domain" description="Tyr recombinase" evidence="10">
    <location>
        <begin position="105"/>
        <end position="288"/>
    </location>
</feature>
<comment type="function">
    <text evidence="9">Site-specific tyrosine recombinase, which acts by catalyzing the cutting and rejoining of the recombining DNA molecules. The XerC-XerD complex is essential to convert dimers of the bacterial chromosome into monomers to permit their segregation at cell division. It also contributes to the segregational stability of plasmids.</text>
</comment>
<dbReference type="InterPro" id="IPR004107">
    <property type="entry name" value="Integrase_SAM-like_N"/>
</dbReference>
<comment type="subunit">
    <text evidence="9">Forms a cyclic heterotetrameric complex composed of two molecules of XerC and two molecules of XerD.</text>
</comment>
<evidence type="ECO:0000259" key="11">
    <source>
        <dbReference type="PROSITE" id="PS51900"/>
    </source>
</evidence>
<dbReference type="Gene3D" id="1.10.443.10">
    <property type="entry name" value="Intergrase catalytic core"/>
    <property type="match status" value="1"/>
</dbReference>
<dbReference type="STRING" id="889453.SAMN03080601_00728"/>
<dbReference type="GO" id="GO:0006313">
    <property type="term" value="P:DNA transposition"/>
    <property type="evidence" value="ECO:0007669"/>
    <property type="project" value="UniProtKB-UniRule"/>
</dbReference>
<dbReference type="GO" id="GO:0007059">
    <property type="term" value="P:chromosome segregation"/>
    <property type="evidence" value="ECO:0007669"/>
    <property type="project" value="UniProtKB-UniRule"/>
</dbReference>
<keyword evidence="7 9" id="KW-0233">DNA recombination</keyword>
<accession>A0A1T5C9T7</accession>
<keyword evidence="6 9" id="KW-0238">DNA-binding</keyword>
<name>A0A1T5C9T7_9BACT</name>
<dbReference type="Proteomes" id="UP000191055">
    <property type="component" value="Unassembled WGS sequence"/>
</dbReference>
<feature type="active site" evidence="9">
    <location>
        <position position="170"/>
    </location>
</feature>
<keyword evidence="3 9" id="KW-0132">Cell division</keyword>
<feature type="active site" evidence="9">
    <location>
        <position position="266"/>
    </location>
</feature>
<dbReference type="HAMAP" id="MF_01808">
    <property type="entry name" value="Recomb_XerC_XerD"/>
    <property type="match status" value="1"/>
</dbReference>
<dbReference type="InterPro" id="IPR013762">
    <property type="entry name" value="Integrase-like_cat_sf"/>
</dbReference>
<dbReference type="PROSITE" id="PS51900">
    <property type="entry name" value="CB"/>
    <property type="match status" value="1"/>
</dbReference>
<dbReference type="PANTHER" id="PTHR30349:SF77">
    <property type="entry name" value="TYROSINE RECOMBINASE XERC"/>
    <property type="match status" value="1"/>
</dbReference>
<keyword evidence="8 9" id="KW-0131">Cell cycle</keyword>
<dbReference type="Gene3D" id="1.10.150.130">
    <property type="match status" value="1"/>
</dbReference>
<evidence type="ECO:0000256" key="2">
    <source>
        <dbReference type="ARBA" id="ARBA00022490"/>
    </source>
</evidence>
<dbReference type="GO" id="GO:0051301">
    <property type="term" value="P:cell division"/>
    <property type="evidence" value="ECO:0007669"/>
    <property type="project" value="UniProtKB-KW"/>
</dbReference>
<evidence type="ECO:0000256" key="3">
    <source>
        <dbReference type="ARBA" id="ARBA00022618"/>
    </source>
</evidence>
<dbReference type="OrthoDB" id="9801717at2"/>
<keyword evidence="5 9" id="KW-0229">DNA integration</keyword>
<comment type="similarity">
    <text evidence="9">Belongs to the 'phage' integrase family. XerC subfamily.</text>
</comment>
<feature type="active site" description="O-(3'-phospho-DNA)-tyrosine intermediate" evidence="9">
    <location>
        <position position="275"/>
    </location>
</feature>
<evidence type="ECO:0000256" key="6">
    <source>
        <dbReference type="ARBA" id="ARBA00023125"/>
    </source>
</evidence>
<evidence type="ECO:0000313" key="12">
    <source>
        <dbReference type="EMBL" id="SKB56126.1"/>
    </source>
</evidence>
<dbReference type="SUPFAM" id="SSF56349">
    <property type="entry name" value="DNA breaking-rejoining enzymes"/>
    <property type="match status" value="1"/>
</dbReference>
<proteinExistence type="inferred from homology"/>
<evidence type="ECO:0000256" key="5">
    <source>
        <dbReference type="ARBA" id="ARBA00022908"/>
    </source>
</evidence>
<feature type="domain" description="Core-binding (CB)" evidence="11">
    <location>
        <begin position="1"/>
        <end position="84"/>
    </location>
</feature>
<protein>
    <recommendedName>
        <fullName evidence="9">Tyrosine recombinase XerC</fullName>
    </recommendedName>
</protein>
<dbReference type="GO" id="GO:0009037">
    <property type="term" value="F:tyrosine-based site-specific recombinase activity"/>
    <property type="evidence" value="ECO:0007669"/>
    <property type="project" value="UniProtKB-UniRule"/>
</dbReference>
<evidence type="ECO:0000256" key="1">
    <source>
        <dbReference type="ARBA" id="ARBA00004496"/>
    </source>
</evidence>
<dbReference type="InterPro" id="IPR010998">
    <property type="entry name" value="Integrase_recombinase_N"/>
</dbReference>
<dbReference type="GO" id="GO:0003677">
    <property type="term" value="F:DNA binding"/>
    <property type="evidence" value="ECO:0007669"/>
    <property type="project" value="UniProtKB-UniRule"/>
</dbReference>
<dbReference type="Pfam" id="PF02899">
    <property type="entry name" value="Phage_int_SAM_1"/>
    <property type="match status" value="1"/>
</dbReference>
<sequence>MQHIESFLHYLEFEKRCSRHTLTAYRGDLEQFFRFMGGSDINLLSNAGRSDIRKWIVEMHESGMSSRTIHRKISSIKSFYKHLQIEGLVENNPAITINLPKIPKKLPVFVKENEMTTLLDMVDFGEDYEGIRNKLVLELFYGTGMRLTELTELKVRDINLKTGLVKVFGKRSKERLIPLTNESISLFNTYYNIRNETFGENYSPWLFLTAKGEKIYGKLVYRIVNSSLKLVTTIDKKSPHVLRHTFATILLNRGADLNAIKELLGHANLNATQIYAHNTFEKLNAIYKQAHPRA</sequence>
<dbReference type="InterPro" id="IPR050090">
    <property type="entry name" value="Tyrosine_recombinase_XerCD"/>
</dbReference>
<feature type="active site" evidence="9">
    <location>
        <position position="240"/>
    </location>
</feature>
<comment type="subcellular location">
    <subcellularLocation>
        <location evidence="1 9">Cytoplasm</location>
    </subcellularLocation>
</comment>
<dbReference type="InterPro" id="IPR023009">
    <property type="entry name" value="Tyrosine_recombinase_XerC/XerD"/>
</dbReference>
<dbReference type="InterPro" id="IPR002104">
    <property type="entry name" value="Integrase_catalytic"/>
</dbReference>
<dbReference type="EMBL" id="FUYV01000003">
    <property type="protein sequence ID" value="SKB56126.1"/>
    <property type="molecule type" value="Genomic_DNA"/>
</dbReference>
<dbReference type="KEGG" id="asx:CDL62_11885"/>
<evidence type="ECO:0000313" key="13">
    <source>
        <dbReference type="Proteomes" id="UP000191055"/>
    </source>
</evidence>
<evidence type="ECO:0000256" key="8">
    <source>
        <dbReference type="ARBA" id="ARBA00023306"/>
    </source>
</evidence>
<evidence type="ECO:0000256" key="7">
    <source>
        <dbReference type="ARBA" id="ARBA00023172"/>
    </source>
</evidence>
<dbReference type="InterPro" id="IPR011010">
    <property type="entry name" value="DNA_brk_join_enz"/>
</dbReference>
<dbReference type="PROSITE" id="PS51898">
    <property type="entry name" value="TYR_RECOMBINASE"/>
    <property type="match status" value="1"/>
</dbReference>
<keyword evidence="2 9" id="KW-0963">Cytoplasm</keyword>
<evidence type="ECO:0000256" key="4">
    <source>
        <dbReference type="ARBA" id="ARBA00022829"/>
    </source>
</evidence>
<keyword evidence="4 9" id="KW-0159">Chromosome partition</keyword>
<dbReference type="AlphaFoldDB" id="A0A1T5C9T7"/>
<dbReference type="GO" id="GO:0005737">
    <property type="term" value="C:cytoplasm"/>
    <property type="evidence" value="ECO:0007669"/>
    <property type="project" value="UniProtKB-SubCell"/>
</dbReference>
<organism evidence="12 13">
    <name type="scientific">Alkalitalea saponilacus</name>
    <dbReference type="NCBI Taxonomy" id="889453"/>
    <lineage>
        <taxon>Bacteria</taxon>
        <taxon>Pseudomonadati</taxon>
        <taxon>Bacteroidota</taxon>
        <taxon>Bacteroidia</taxon>
        <taxon>Marinilabiliales</taxon>
        <taxon>Marinilabiliaceae</taxon>
        <taxon>Alkalitalea</taxon>
    </lineage>
</organism>
<dbReference type="PANTHER" id="PTHR30349">
    <property type="entry name" value="PHAGE INTEGRASE-RELATED"/>
    <property type="match status" value="1"/>
</dbReference>
<dbReference type="Pfam" id="PF00589">
    <property type="entry name" value="Phage_integrase"/>
    <property type="match status" value="1"/>
</dbReference>
<feature type="active site" evidence="9">
    <location>
        <position position="146"/>
    </location>
</feature>
<evidence type="ECO:0000259" key="10">
    <source>
        <dbReference type="PROSITE" id="PS51898"/>
    </source>
</evidence>
<gene>
    <name evidence="9" type="primary">xerC</name>
    <name evidence="12" type="ORF">SAMN03080601_00728</name>
</gene>
<keyword evidence="13" id="KW-1185">Reference proteome</keyword>
<evidence type="ECO:0000256" key="9">
    <source>
        <dbReference type="HAMAP-Rule" id="MF_01808"/>
    </source>
</evidence>
<reference evidence="12 13" key="1">
    <citation type="submission" date="2017-02" db="EMBL/GenBank/DDBJ databases">
        <authorList>
            <person name="Peterson S.W."/>
        </authorList>
    </citation>
    <scope>NUCLEOTIDE SEQUENCE [LARGE SCALE GENOMIC DNA]</scope>
    <source>
        <strain evidence="12 13">DSM 24412</strain>
    </source>
</reference>